<evidence type="ECO:0000313" key="3">
    <source>
        <dbReference type="Proteomes" id="UP000323646"/>
    </source>
</evidence>
<keyword evidence="3" id="KW-1185">Reference proteome</keyword>
<reference evidence="2 3" key="1">
    <citation type="submission" date="2019-08" db="EMBL/GenBank/DDBJ databases">
        <title>Selenomonas sp. mPRGC5 and Selenomonas sp. mPRGC8 isolated from ruminal fluid of dairy goat (Capra hircus).</title>
        <authorList>
            <person name="Poothong S."/>
            <person name="Nuengjamnong C."/>
            <person name="Tanasupawat S."/>
        </authorList>
    </citation>
    <scope>NUCLEOTIDE SEQUENCE [LARGE SCALE GENOMIC DNA]</scope>
    <source>
        <strain evidence="3">mPRGC5</strain>
    </source>
</reference>
<dbReference type="InterPro" id="IPR038180">
    <property type="entry name" value="FlgT_N_sf"/>
</dbReference>
<protein>
    <recommendedName>
        <fullName evidence="4">Flagellar assembly protein T N-terminal domain-containing protein</fullName>
    </recommendedName>
</protein>
<feature type="chain" id="PRO_5038665275" description="Flagellar assembly protein T N-terminal domain-containing protein" evidence="1">
    <location>
        <begin position="25"/>
        <end position="372"/>
    </location>
</feature>
<organism evidence="2 3">
    <name type="scientific">Selenomonas ruminis</name>
    <dbReference type="NCBI Taxonomy" id="2593411"/>
    <lineage>
        <taxon>Bacteria</taxon>
        <taxon>Bacillati</taxon>
        <taxon>Bacillota</taxon>
        <taxon>Negativicutes</taxon>
        <taxon>Selenomonadales</taxon>
        <taxon>Selenomonadaceae</taxon>
        <taxon>Selenomonas</taxon>
    </lineage>
</organism>
<name>A0A5D6W7X3_9FIRM</name>
<dbReference type="RefSeq" id="WP_149170883.1">
    <property type="nucleotide sequence ID" value="NZ_VTOY01000002.1"/>
</dbReference>
<dbReference type="EMBL" id="VTOY01000002">
    <property type="protein sequence ID" value="TYZ23956.1"/>
    <property type="molecule type" value="Genomic_DNA"/>
</dbReference>
<proteinExistence type="predicted"/>
<dbReference type="OrthoDB" id="1675514at2"/>
<evidence type="ECO:0000313" key="2">
    <source>
        <dbReference type="EMBL" id="TYZ23956.1"/>
    </source>
</evidence>
<feature type="signal peptide" evidence="1">
    <location>
        <begin position="1"/>
        <end position="24"/>
    </location>
</feature>
<dbReference type="Gene3D" id="3.30.1660.40">
    <property type="entry name" value="FlgT, N-terminal domain"/>
    <property type="match status" value="1"/>
</dbReference>
<evidence type="ECO:0008006" key="4">
    <source>
        <dbReference type="Google" id="ProtNLM"/>
    </source>
</evidence>
<keyword evidence="1" id="KW-0732">Signal</keyword>
<gene>
    <name evidence="2" type="ORF">FZ040_04330</name>
</gene>
<accession>A0A5D6W7X3</accession>
<dbReference type="Proteomes" id="UP000323646">
    <property type="component" value="Unassembled WGS sequence"/>
</dbReference>
<sequence length="372" mass="39667">MGKIKKISLILGAAMTFAAQSVMAQAVVVDGYGADKDSALRDASRVAVEQVVGTLVDSRTLVTNYATELDQIYMKSQGFVKDMKILSQDVVGGSVHVKAQIDVDTSPDAKLMNNLKMLMMLNDPRIAVVILEQDEKGNILGHDAVAESAINARLIDLGFSHVVDAGVASSLQDARLLNRIYNGSSAIGSIGRSLGADYLVLGRSTAQAQGVSLPNGKGGYEPTLLKNGKASMTVKILKFDTGEIIGTFTNSAKAVDSSLESAKQKAVENAAKDAAVKLEDKFRHFSANANQALQLEVRTMDYQAVQQLADDLRALGVVQNVYIREHQNGKAILSVDTIVKPDVLVKSLQGKTSLGIFVAGISNNTIKMSVSR</sequence>
<dbReference type="AlphaFoldDB" id="A0A5D6W7X3"/>
<comment type="caution">
    <text evidence="2">The sequence shown here is derived from an EMBL/GenBank/DDBJ whole genome shotgun (WGS) entry which is preliminary data.</text>
</comment>
<evidence type="ECO:0000256" key="1">
    <source>
        <dbReference type="SAM" id="SignalP"/>
    </source>
</evidence>